<comment type="function">
    <text evidence="2">May play the central regulatory role in sporulation. It may be an element of the effector pathway responsible for the activation of sporulation genes in response to nutritional stress. Spo0A may act in concert with spo0H (a sigma factor) to control the expression of some genes that are critical to the sporulation process.</text>
</comment>
<dbReference type="InterPro" id="IPR011006">
    <property type="entry name" value="CheY-like_superfamily"/>
</dbReference>
<dbReference type="Gene3D" id="2.40.50.1020">
    <property type="entry name" value="LytTr DNA-binding domain"/>
    <property type="match status" value="1"/>
</dbReference>
<dbReference type="SMART" id="SM00448">
    <property type="entry name" value="REC"/>
    <property type="match status" value="1"/>
</dbReference>
<evidence type="ECO:0000313" key="7">
    <source>
        <dbReference type="Proteomes" id="UP000000370"/>
    </source>
</evidence>
<evidence type="ECO:0000259" key="5">
    <source>
        <dbReference type="PROSITE" id="PS50930"/>
    </source>
</evidence>
<dbReference type="OrthoDB" id="9802383at2"/>
<dbReference type="InterPro" id="IPR046947">
    <property type="entry name" value="LytR-like"/>
</dbReference>
<dbReference type="PANTHER" id="PTHR37299:SF1">
    <property type="entry name" value="STAGE 0 SPORULATION PROTEIN A HOMOLOG"/>
    <property type="match status" value="1"/>
</dbReference>
<dbReference type="eggNOG" id="COG3279">
    <property type="taxonomic scope" value="Bacteria"/>
</dbReference>
<organism evidence="6 7">
    <name type="scientific">Lachnoclostridium phytofermentans (strain ATCC 700394 / DSM 18823 / ISDg)</name>
    <name type="common">Clostridium phytofermentans</name>
    <dbReference type="NCBI Taxonomy" id="357809"/>
    <lineage>
        <taxon>Bacteria</taxon>
        <taxon>Bacillati</taxon>
        <taxon>Bacillota</taxon>
        <taxon>Clostridia</taxon>
        <taxon>Lachnospirales</taxon>
        <taxon>Lachnospiraceae</taxon>
    </lineage>
</organism>
<feature type="domain" description="HTH LytTR-type" evidence="5">
    <location>
        <begin position="144"/>
        <end position="230"/>
    </location>
</feature>
<dbReference type="PANTHER" id="PTHR37299">
    <property type="entry name" value="TRANSCRIPTIONAL REGULATOR-RELATED"/>
    <property type="match status" value="1"/>
</dbReference>
<dbReference type="Proteomes" id="UP000000370">
    <property type="component" value="Chromosome"/>
</dbReference>
<evidence type="ECO:0000256" key="2">
    <source>
        <dbReference type="ARBA" id="ARBA00024867"/>
    </source>
</evidence>
<name>A9KM13_LACP7</name>
<dbReference type="Gene3D" id="3.40.50.2300">
    <property type="match status" value="1"/>
</dbReference>
<dbReference type="GO" id="GO:0003677">
    <property type="term" value="F:DNA binding"/>
    <property type="evidence" value="ECO:0007669"/>
    <property type="project" value="InterPro"/>
</dbReference>
<gene>
    <name evidence="6" type="ordered locus">Cphy_0974</name>
</gene>
<evidence type="ECO:0000259" key="4">
    <source>
        <dbReference type="PROSITE" id="PS50110"/>
    </source>
</evidence>
<evidence type="ECO:0000256" key="1">
    <source>
        <dbReference type="ARBA" id="ARBA00018672"/>
    </source>
</evidence>
<dbReference type="AlphaFoldDB" id="A9KM13"/>
<dbReference type="RefSeq" id="WP_012199002.1">
    <property type="nucleotide sequence ID" value="NC_010001.1"/>
</dbReference>
<dbReference type="KEGG" id="cpy:Cphy_0974"/>
<accession>A9KM13</accession>
<reference evidence="7" key="1">
    <citation type="submission" date="2007-11" db="EMBL/GenBank/DDBJ databases">
        <title>Complete genome sequence of Clostridium phytofermentans ISDg.</title>
        <authorList>
            <person name="Leschine S.B."/>
            <person name="Warnick T.A."/>
            <person name="Blanchard J.L."/>
            <person name="Schnell D.J."/>
            <person name="Petit E.L."/>
            <person name="LaTouf W.G."/>
            <person name="Copeland A."/>
            <person name="Lucas S."/>
            <person name="Lapidus A."/>
            <person name="Barry K."/>
            <person name="Glavina del Rio T."/>
            <person name="Dalin E."/>
            <person name="Tice H."/>
            <person name="Pitluck S."/>
            <person name="Kiss H."/>
            <person name="Brettin T."/>
            <person name="Bruce D."/>
            <person name="Detter J.C."/>
            <person name="Han C."/>
            <person name="Kuske C."/>
            <person name="Schmutz J."/>
            <person name="Larimer F."/>
            <person name="Land M."/>
            <person name="Hauser L."/>
            <person name="Kyrpides N."/>
            <person name="Kim E.A."/>
            <person name="Richardson P."/>
        </authorList>
    </citation>
    <scope>NUCLEOTIDE SEQUENCE [LARGE SCALE GENOMIC DNA]</scope>
    <source>
        <strain evidence="7">ATCC 700394 / DSM 18823 / ISDg</strain>
    </source>
</reference>
<protein>
    <recommendedName>
        <fullName evidence="1">Stage 0 sporulation protein A homolog</fullName>
    </recommendedName>
</protein>
<dbReference type="InterPro" id="IPR001789">
    <property type="entry name" value="Sig_transdc_resp-reg_receiver"/>
</dbReference>
<dbReference type="STRING" id="357809.Cphy_0974"/>
<feature type="domain" description="Response regulatory" evidence="4">
    <location>
        <begin position="3"/>
        <end position="121"/>
    </location>
</feature>
<keyword evidence="3" id="KW-0597">Phosphoprotein</keyword>
<sequence>MLTIGICDDEKKILDELKTSIESILQKHSMEGNILLFPSASTFFESYIKNPIDILLLDIDMPEKSGMELAKDLSLAEQDTVFAFVTNQEALVYQSFECHPFAFLRKDYLDEELESTLLRMIDTALSKAQTYSFTYRGVITKVYIEDIVYFESDLNYVKLVTTKEMYRYRETLSNLCESFHGKKFLRIHKGFLLNMNYIYSIRQEEVELTNHTVLPIGRTNREIVKDQLFRYLRGISL</sequence>
<dbReference type="GO" id="GO:0000156">
    <property type="term" value="F:phosphorelay response regulator activity"/>
    <property type="evidence" value="ECO:0007669"/>
    <property type="project" value="InterPro"/>
</dbReference>
<proteinExistence type="predicted"/>
<dbReference type="PROSITE" id="PS50110">
    <property type="entry name" value="RESPONSE_REGULATORY"/>
    <property type="match status" value="1"/>
</dbReference>
<dbReference type="SMART" id="SM00850">
    <property type="entry name" value="LytTR"/>
    <property type="match status" value="1"/>
</dbReference>
<feature type="modified residue" description="4-aspartylphosphate" evidence="3">
    <location>
        <position position="58"/>
    </location>
</feature>
<dbReference type="Pfam" id="PF04397">
    <property type="entry name" value="LytTR"/>
    <property type="match status" value="1"/>
</dbReference>
<dbReference type="PROSITE" id="PS50930">
    <property type="entry name" value="HTH_LYTTR"/>
    <property type="match status" value="1"/>
</dbReference>
<dbReference type="EMBL" id="CP000885">
    <property type="protein sequence ID" value="ABX41356.1"/>
    <property type="molecule type" value="Genomic_DNA"/>
</dbReference>
<dbReference type="SUPFAM" id="SSF52172">
    <property type="entry name" value="CheY-like"/>
    <property type="match status" value="1"/>
</dbReference>
<evidence type="ECO:0000256" key="3">
    <source>
        <dbReference type="PROSITE-ProRule" id="PRU00169"/>
    </source>
</evidence>
<dbReference type="HOGENOM" id="CLU_000445_14_2_9"/>
<dbReference type="Pfam" id="PF00072">
    <property type="entry name" value="Response_reg"/>
    <property type="match status" value="1"/>
</dbReference>
<keyword evidence="7" id="KW-1185">Reference proteome</keyword>
<evidence type="ECO:0000313" key="6">
    <source>
        <dbReference type="EMBL" id="ABX41356.1"/>
    </source>
</evidence>
<dbReference type="InterPro" id="IPR007492">
    <property type="entry name" value="LytTR_DNA-bd_dom"/>
</dbReference>